<protein>
    <submittedName>
        <fullName evidence="1">Uncharacterized protein</fullName>
    </submittedName>
</protein>
<comment type="caution">
    <text evidence="1">The sequence shown here is derived from an EMBL/GenBank/DDBJ whole genome shotgun (WGS) entry which is preliminary data.</text>
</comment>
<accession>A0AAN5A072</accession>
<proteinExistence type="predicted"/>
<dbReference type="EMBL" id="BNAB01000014">
    <property type="protein sequence ID" value="GHE03835.1"/>
    <property type="molecule type" value="Genomic_DNA"/>
</dbReference>
<organism evidence="1 2">
    <name type="scientific">Allgaiera indica</name>
    <dbReference type="NCBI Taxonomy" id="765699"/>
    <lineage>
        <taxon>Bacteria</taxon>
        <taxon>Pseudomonadati</taxon>
        <taxon>Pseudomonadota</taxon>
        <taxon>Alphaproteobacteria</taxon>
        <taxon>Rhodobacterales</taxon>
        <taxon>Paracoccaceae</taxon>
        <taxon>Allgaiera</taxon>
    </lineage>
</organism>
<evidence type="ECO:0000313" key="2">
    <source>
        <dbReference type="Proteomes" id="UP000634647"/>
    </source>
</evidence>
<sequence>MAEFFNRISPYATFGPDAAWSGAADTKGGLLTFAAQGKSGWSAQQAGRVGSRDEGLLCRQRGVLSVAHGGGV</sequence>
<evidence type="ECO:0000313" key="1">
    <source>
        <dbReference type="EMBL" id="GHE03835.1"/>
    </source>
</evidence>
<dbReference type="Proteomes" id="UP000634647">
    <property type="component" value="Unassembled WGS sequence"/>
</dbReference>
<name>A0AAN5A072_9RHOB</name>
<reference evidence="1" key="2">
    <citation type="submission" date="2023-06" db="EMBL/GenBank/DDBJ databases">
        <authorList>
            <person name="Sun Q."/>
            <person name="Zhou Y."/>
        </authorList>
    </citation>
    <scope>NUCLEOTIDE SEQUENCE</scope>
    <source>
        <strain evidence="1">CGMCC 1.10859</strain>
    </source>
</reference>
<reference evidence="1" key="1">
    <citation type="journal article" date="2014" name="Int. J. Syst. Evol. Microbiol.">
        <title>Complete genome sequence of Corynebacterium casei LMG S-19264T (=DSM 44701T), isolated from a smear-ripened cheese.</title>
        <authorList>
            <consortium name="US DOE Joint Genome Institute (JGI-PGF)"/>
            <person name="Walter F."/>
            <person name="Albersmeier A."/>
            <person name="Kalinowski J."/>
            <person name="Ruckert C."/>
        </authorList>
    </citation>
    <scope>NUCLEOTIDE SEQUENCE</scope>
    <source>
        <strain evidence="1">CGMCC 1.10859</strain>
    </source>
</reference>
<gene>
    <name evidence="1" type="ORF">GCM10008024_28620</name>
</gene>
<dbReference type="AlphaFoldDB" id="A0AAN5A072"/>